<evidence type="ECO:0000256" key="7">
    <source>
        <dbReference type="ARBA" id="ARBA00022679"/>
    </source>
</evidence>
<accession>A0A429XV25</accession>
<feature type="binding site" evidence="12">
    <location>
        <position position="40"/>
    </location>
    <ligand>
        <name>substrate</name>
    </ligand>
</feature>
<dbReference type="RefSeq" id="WP_126044219.1">
    <property type="nucleotide sequence ID" value="NZ_RXFM01000004.1"/>
</dbReference>
<dbReference type="InterPro" id="IPR015911">
    <property type="entry name" value="Phosphoglycerate_kinase_CS"/>
</dbReference>
<dbReference type="GO" id="GO:0005524">
    <property type="term" value="F:ATP binding"/>
    <property type="evidence" value="ECO:0007669"/>
    <property type="project" value="UniProtKB-KW"/>
</dbReference>
<evidence type="ECO:0000256" key="12">
    <source>
        <dbReference type="HAMAP-Rule" id="MF_00145"/>
    </source>
</evidence>
<proteinExistence type="inferred from homology"/>
<dbReference type="HAMAP" id="MF_00145">
    <property type="entry name" value="Phosphoglyc_kinase"/>
    <property type="match status" value="1"/>
</dbReference>
<keyword evidence="9 12" id="KW-0418">Kinase</keyword>
<keyword evidence="7 12" id="KW-0808">Transferase</keyword>
<dbReference type="GO" id="GO:0006096">
    <property type="term" value="P:glycolytic process"/>
    <property type="evidence" value="ECO:0007669"/>
    <property type="project" value="UniProtKB-UniRule"/>
</dbReference>
<keyword evidence="12" id="KW-0963">Cytoplasm</keyword>
<comment type="subcellular location">
    <subcellularLocation>
        <location evidence="12">Cytoplasm</location>
    </subcellularLocation>
</comment>
<evidence type="ECO:0000256" key="8">
    <source>
        <dbReference type="ARBA" id="ARBA00022741"/>
    </source>
</evidence>
<dbReference type="PIRSF" id="PIRSF000724">
    <property type="entry name" value="Pgk"/>
    <property type="match status" value="1"/>
</dbReference>
<feature type="binding site" evidence="12">
    <location>
        <position position="155"/>
    </location>
    <ligand>
        <name>substrate</name>
    </ligand>
</feature>
<comment type="pathway">
    <text evidence="2 12">Carbohydrate degradation; glycolysis; pyruvate from D-glyceraldehyde 3-phosphate: step 2/5.</text>
</comment>
<dbReference type="PROSITE" id="PS00111">
    <property type="entry name" value="PGLYCERATE_KINASE"/>
    <property type="match status" value="1"/>
</dbReference>
<name>A0A429XV25_9RICK</name>
<evidence type="ECO:0000256" key="10">
    <source>
        <dbReference type="ARBA" id="ARBA00022840"/>
    </source>
</evidence>
<dbReference type="InterPro" id="IPR015824">
    <property type="entry name" value="Phosphoglycerate_kinase_N"/>
</dbReference>
<dbReference type="SUPFAM" id="SSF53748">
    <property type="entry name" value="Phosphoglycerate kinase"/>
    <property type="match status" value="1"/>
</dbReference>
<dbReference type="Gene3D" id="3.40.50.1260">
    <property type="entry name" value="Phosphoglycerate kinase, N-terminal domain"/>
    <property type="match status" value="2"/>
</dbReference>
<keyword evidence="8 12" id="KW-0547">Nucleotide-binding</keyword>
<evidence type="ECO:0000256" key="1">
    <source>
        <dbReference type="ARBA" id="ARBA00000642"/>
    </source>
</evidence>
<comment type="similarity">
    <text evidence="3 12 15">Belongs to the phosphoglycerate kinase family.</text>
</comment>
<reference evidence="17" key="1">
    <citation type="submission" date="2018-11" db="EMBL/GenBank/DDBJ databases">
        <title>Phylogenetic, genomic, and biogeographic characterization of a novel and ubiquitous marine invertebrate-associated Rickettsiales parasite, Candidatus Marinoinvertebrata rohwerii, gen. nov., sp. nov.</title>
        <authorList>
            <person name="Klinges J.G."/>
            <person name="Rosales S.M."/>
            <person name="Mcminds R."/>
            <person name="Shaver E.C."/>
            <person name="Shantz A."/>
            <person name="Peters E.C."/>
            <person name="Burkepile D.E."/>
            <person name="Silliman B.R."/>
            <person name="Vega Thurber R.L."/>
        </authorList>
    </citation>
    <scope>NUCLEOTIDE SEQUENCE [LARGE SCALE GENOMIC DNA]</scope>
    <source>
        <strain evidence="17">a_cerv_44</strain>
    </source>
</reference>
<evidence type="ECO:0000256" key="3">
    <source>
        <dbReference type="ARBA" id="ARBA00008982"/>
    </source>
</evidence>
<feature type="binding site" evidence="12">
    <location>
        <begin position="350"/>
        <end position="353"/>
    </location>
    <ligand>
        <name>ATP</name>
        <dbReference type="ChEBI" id="CHEBI:30616"/>
    </ligand>
</feature>
<feature type="binding site" evidence="12 14">
    <location>
        <position position="320"/>
    </location>
    <ligand>
        <name>ATP</name>
        <dbReference type="ChEBI" id="CHEBI:30616"/>
    </ligand>
</feature>
<comment type="caution">
    <text evidence="16">The sequence shown here is derived from an EMBL/GenBank/DDBJ whole genome shotgun (WGS) entry which is preliminary data.</text>
</comment>
<keyword evidence="17" id="KW-1185">Reference proteome</keyword>
<dbReference type="GO" id="GO:0006094">
    <property type="term" value="P:gluconeogenesis"/>
    <property type="evidence" value="ECO:0007669"/>
    <property type="project" value="TreeGrafter"/>
</dbReference>
<feature type="binding site" evidence="13">
    <location>
        <position position="40"/>
    </location>
    <ligand>
        <name>(2R)-3-phosphoglycerate</name>
        <dbReference type="ChEBI" id="CHEBI:58272"/>
    </ligand>
</feature>
<evidence type="ECO:0000256" key="11">
    <source>
        <dbReference type="ARBA" id="ARBA00023152"/>
    </source>
</evidence>
<feature type="binding site" evidence="12 13">
    <location>
        <begin position="63"/>
        <end position="66"/>
    </location>
    <ligand>
        <name>substrate</name>
    </ligand>
</feature>
<keyword evidence="10 12" id="KW-0067">ATP-binding</keyword>
<keyword evidence="11 12" id="KW-0324">Glycolysis</keyword>
<evidence type="ECO:0000256" key="5">
    <source>
        <dbReference type="ARBA" id="ARBA00013061"/>
    </source>
</evidence>
<dbReference type="GO" id="GO:0043531">
    <property type="term" value="F:ADP binding"/>
    <property type="evidence" value="ECO:0007669"/>
    <property type="project" value="TreeGrafter"/>
</dbReference>
<feature type="binding site" evidence="13">
    <location>
        <position position="122"/>
    </location>
    <ligand>
        <name>(2R)-3-phosphoglycerate</name>
        <dbReference type="ChEBI" id="CHEBI:58272"/>
    </ligand>
</feature>
<dbReference type="PANTHER" id="PTHR11406">
    <property type="entry name" value="PHOSPHOGLYCERATE KINASE"/>
    <property type="match status" value="1"/>
</dbReference>
<dbReference type="EC" id="2.7.2.3" evidence="5 12"/>
<feature type="binding site" evidence="12">
    <location>
        <position position="122"/>
    </location>
    <ligand>
        <name>substrate</name>
    </ligand>
</feature>
<evidence type="ECO:0000256" key="9">
    <source>
        <dbReference type="ARBA" id="ARBA00022777"/>
    </source>
</evidence>
<evidence type="ECO:0000313" key="16">
    <source>
        <dbReference type="EMBL" id="RST71955.1"/>
    </source>
</evidence>
<evidence type="ECO:0000256" key="6">
    <source>
        <dbReference type="ARBA" id="ARBA00016471"/>
    </source>
</evidence>
<feature type="binding site" evidence="12 14">
    <location>
        <position position="205"/>
    </location>
    <ligand>
        <name>ATP</name>
        <dbReference type="ChEBI" id="CHEBI:30616"/>
    </ligand>
</feature>
<evidence type="ECO:0000256" key="15">
    <source>
        <dbReference type="RuleBase" id="RU000532"/>
    </source>
</evidence>
<dbReference type="UniPathway" id="UPA00109">
    <property type="reaction ID" value="UER00185"/>
</dbReference>
<dbReference type="GO" id="GO:0004618">
    <property type="term" value="F:phosphoglycerate kinase activity"/>
    <property type="evidence" value="ECO:0007669"/>
    <property type="project" value="UniProtKB-UniRule"/>
</dbReference>
<dbReference type="OrthoDB" id="9808460at2"/>
<dbReference type="EMBL" id="RXFM01000004">
    <property type="protein sequence ID" value="RST71955.1"/>
    <property type="molecule type" value="Genomic_DNA"/>
</dbReference>
<gene>
    <name evidence="12" type="primary">pgk</name>
    <name evidence="16" type="ORF">EIC27_00555</name>
</gene>
<protein>
    <recommendedName>
        <fullName evidence="6 12">Phosphoglycerate kinase</fullName>
        <ecNumber evidence="5 12">2.7.2.3</ecNumber>
    </recommendedName>
</protein>
<evidence type="ECO:0000256" key="14">
    <source>
        <dbReference type="PIRSR" id="PIRSR000724-2"/>
    </source>
</evidence>
<comment type="subunit">
    <text evidence="4 12">Monomer.</text>
</comment>
<evidence type="ECO:0000313" key="17">
    <source>
        <dbReference type="Proteomes" id="UP000279470"/>
    </source>
</evidence>
<dbReference type="AlphaFoldDB" id="A0A429XV25"/>
<dbReference type="InterPro" id="IPR001576">
    <property type="entry name" value="Phosphoglycerate_kinase"/>
</dbReference>
<dbReference type="GO" id="GO:0005829">
    <property type="term" value="C:cytosol"/>
    <property type="evidence" value="ECO:0007669"/>
    <property type="project" value="TreeGrafter"/>
</dbReference>
<feature type="binding site" evidence="12 13">
    <location>
        <begin position="24"/>
        <end position="26"/>
    </location>
    <ligand>
        <name>substrate</name>
    </ligand>
</feature>
<comment type="catalytic activity">
    <reaction evidence="1 12 15">
        <text>(2R)-3-phosphoglycerate + ATP = (2R)-3-phospho-glyceroyl phosphate + ADP</text>
        <dbReference type="Rhea" id="RHEA:14801"/>
        <dbReference type="ChEBI" id="CHEBI:30616"/>
        <dbReference type="ChEBI" id="CHEBI:57604"/>
        <dbReference type="ChEBI" id="CHEBI:58272"/>
        <dbReference type="ChEBI" id="CHEBI:456216"/>
        <dbReference type="EC" id="2.7.2.3"/>
    </reaction>
</comment>
<comment type="caution">
    <text evidence="12">Lacks conserved residue(s) required for the propagation of feature annotation.</text>
</comment>
<feature type="binding site" evidence="13">
    <location>
        <position position="155"/>
    </location>
    <ligand>
        <name>(2R)-3-phosphoglycerate</name>
        <dbReference type="ChEBI" id="CHEBI:58272"/>
    </ligand>
</feature>
<dbReference type="Pfam" id="PF00162">
    <property type="entry name" value="PGK"/>
    <property type="match status" value="1"/>
</dbReference>
<dbReference type="InterPro" id="IPR036043">
    <property type="entry name" value="Phosphoglycerate_kinase_sf"/>
</dbReference>
<organism evidence="16 17">
    <name type="scientific">Candidatus Aquarickettsia rohweri</name>
    <dbReference type="NCBI Taxonomy" id="2602574"/>
    <lineage>
        <taxon>Bacteria</taxon>
        <taxon>Pseudomonadati</taxon>
        <taxon>Pseudomonadota</taxon>
        <taxon>Alphaproteobacteria</taxon>
        <taxon>Rickettsiales</taxon>
        <taxon>Candidatus Midichloriaceae</taxon>
        <taxon>Candidatus Aquarickettsia</taxon>
    </lineage>
</organism>
<sequence>MKNISFKDICKDDIIGKKVFLRCDLNVPFDNNGVLLDDTRINNIIPTIKFLLKYNCKIILASHFGRPNGEYKEEFSLKKLIPYLQEYLKVNVLFINDILSSDSIKQVDNLQSNEIVLLENLRFYPEEQINNTTFAKQLSKYADIYINDAFSCCHREHSSICAITNFLPSYPGLSLMEELKSLSLIYNDNYKPQTLIIGGKKISTKIKVLNHLANKVDRIFIAGAMANNFLKALGYEVGKSYFEEEYLNEAKNIYENYKQKIVLPHDFVGKNNNKIFIKNIKDINKEDCILDIGIKSCINLENIIENSKILIWNGPIGFYEEQYFSIGSLYAARTIAYHTKNNNLVSIIGGGDAVAVAKMSGLKNHFSYISSGGGAFLEIIEKGDLIGFKNLKRN</sequence>
<dbReference type="Proteomes" id="UP000279470">
    <property type="component" value="Unassembled WGS sequence"/>
</dbReference>
<evidence type="ECO:0000256" key="2">
    <source>
        <dbReference type="ARBA" id="ARBA00004838"/>
    </source>
</evidence>
<evidence type="ECO:0000256" key="4">
    <source>
        <dbReference type="ARBA" id="ARBA00011245"/>
    </source>
</evidence>
<evidence type="ECO:0000256" key="13">
    <source>
        <dbReference type="PIRSR" id="PIRSR000724-1"/>
    </source>
</evidence>
<dbReference type="PANTHER" id="PTHR11406:SF23">
    <property type="entry name" value="PHOSPHOGLYCERATE KINASE 1, CHLOROPLASTIC-RELATED"/>
    <property type="match status" value="1"/>
</dbReference>
<dbReference type="PRINTS" id="PR00477">
    <property type="entry name" value="PHGLYCKINASE"/>
</dbReference>
<dbReference type="FunFam" id="3.40.50.1260:FF:000006">
    <property type="entry name" value="Phosphoglycerate kinase"/>
    <property type="match status" value="1"/>
</dbReference>